<keyword evidence="2" id="KW-1185">Reference proteome</keyword>
<dbReference type="Proteomes" id="UP001286313">
    <property type="component" value="Unassembled WGS sequence"/>
</dbReference>
<gene>
    <name evidence="1" type="ORF">Pcinc_007071</name>
</gene>
<organism evidence="1 2">
    <name type="scientific">Petrolisthes cinctipes</name>
    <name type="common">Flat porcelain crab</name>
    <dbReference type="NCBI Taxonomy" id="88211"/>
    <lineage>
        <taxon>Eukaryota</taxon>
        <taxon>Metazoa</taxon>
        <taxon>Ecdysozoa</taxon>
        <taxon>Arthropoda</taxon>
        <taxon>Crustacea</taxon>
        <taxon>Multicrustacea</taxon>
        <taxon>Malacostraca</taxon>
        <taxon>Eumalacostraca</taxon>
        <taxon>Eucarida</taxon>
        <taxon>Decapoda</taxon>
        <taxon>Pleocyemata</taxon>
        <taxon>Anomura</taxon>
        <taxon>Galatheoidea</taxon>
        <taxon>Porcellanidae</taxon>
        <taxon>Petrolisthes</taxon>
    </lineage>
</organism>
<dbReference type="PANTHER" id="PTHR13318">
    <property type="entry name" value="PARTNER OF PAIRED, ISOFORM B-RELATED"/>
    <property type="match status" value="1"/>
</dbReference>
<evidence type="ECO:0000313" key="1">
    <source>
        <dbReference type="EMBL" id="KAK3888898.1"/>
    </source>
</evidence>
<dbReference type="Gene3D" id="3.80.10.10">
    <property type="entry name" value="Ribonuclease Inhibitor"/>
    <property type="match status" value="2"/>
</dbReference>
<sequence>MALINNMQVPRIPLALARHQESLPLTPYRAAPPPTVPPTVISLKEMCSKFWLERIQYSLRRDMPKRQVFAVQKYLEQLPRELRAMMVHNALKAGGLHLRHGSRELAAVNRVLVLLTPDVPVLEPVYVTIPRPNPDDPTDWPLDIELLVYNGEGLRHLVLTMPPLMTDAVKRVFTDICRTCKQLRRVRLINASDEALTLLTRHCRLLTHLDVSGSAGVTDEGIGRVIVNLRWGGGEGAPVHLRHVDVGGTSVTQEGLVSLLERVPELTSLGSIDAVEAIKLLDELSDGNARILLQEINIRCVTVNTLQVLRRVCPALNSVNAVINFAGVTVNELRLLSGLRHVRLTVREPYLLAPTALYEYSWAVGSQLMTLRLEGDVYWEADLGLLAGQCPHLVELALPAVTVPAKDSLAALTNPDSIALARLQVLELDCMTGVGPKAWAKDFTLVRQGLVAALRKCTRLQRLICRPTNLVENDLLQILAVNRMNNLQVLELYNCVLGLSAARLMVDTCENLHVMKGLRTWRGLTLHDLVLLRKHTRGHRRTAELKILP</sequence>
<dbReference type="InterPro" id="IPR032675">
    <property type="entry name" value="LRR_dom_sf"/>
</dbReference>
<comment type="caution">
    <text evidence="1">The sequence shown here is derived from an EMBL/GenBank/DDBJ whole genome shotgun (WGS) entry which is preliminary data.</text>
</comment>
<name>A0AAE1G979_PETCI</name>
<reference evidence="1" key="1">
    <citation type="submission" date="2023-10" db="EMBL/GenBank/DDBJ databases">
        <title>Genome assemblies of two species of porcelain crab, Petrolisthes cinctipes and Petrolisthes manimaculis (Anomura: Porcellanidae).</title>
        <authorList>
            <person name="Angst P."/>
        </authorList>
    </citation>
    <scope>NUCLEOTIDE SEQUENCE</scope>
    <source>
        <strain evidence="1">PB745_01</strain>
        <tissue evidence="1">Gill</tissue>
    </source>
</reference>
<accession>A0AAE1G979</accession>
<dbReference type="GO" id="GO:0031146">
    <property type="term" value="P:SCF-dependent proteasomal ubiquitin-dependent protein catabolic process"/>
    <property type="evidence" value="ECO:0007669"/>
    <property type="project" value="TreeGrafter"/>
</dbReference>
<dbReference type="AlphaFoldDB" id="A0AAE1G979"/>
<evidence type="ECO:0000313" key="2">
    <source>
        <dbReference type="Proteomes" id="UP001286313"/>
    </source>
</evidence>
<protein>
    <submittedName>
        <fullName evidence="1">Uncharacterized protein</fullName>
    </submittedName>
</protein>
<dbReference type="GO" id="GO:0019005">
    <property type="term" value="C:SCF ubiquitin ligase complex"/>
    <property type="evidence" value="ECO:0007669"/>
    <property type="project" value="TreeGrafter"/>
</dbReference>
<proteinExistence type="predicted"/>
<dbReference type="SUPFAM" id="SSF52047">
    <property type="entry name" value="RNI-like"/>
    <property type="match status" value="2"/>
</dbReference>
<dbReference type="EMBL" id="JAWQEG010000521">
    <property type="protein sequence ID" value="KAK3888898.1"/>
    <property type="molecule type" value="Genomic_DNA"/>
</dbReference>
<dbReference type="PANTHER" id="PTHR13318:SF95">
    <property type="entry name" value="F-BOX PROTEIN YLR352W"/>
    <property type="match status" value="1"/>
</dbReference>